<accession>A0A6I4NYT3</accession>
<dbReference type="Gene3D" id="1.10.10.10">
    <property type="entry name" value="Winged helix-like DNA-binding domain superfamily/Winged helix DNA-binding domain"/>
    <property type="match status" value="1"/>
</dbReference>
<dbReference type="InterPro" id="IPR036388">
    <property type="entry name" value="WH-like_DNA-bd_sf"/>
</dbReference>
<evidence type="ECO:0000313" key="7">
    <source>
        <dbReference type="Proteomes" id="UP000438182"/>
    </source>
</evidence>
<dbReference type="PANTHER" id="PTHR30346:SF28">
    <property type="entry name" value="HTH-TYPE TRANSCRIPTIONAL REGULATOR CYNR"/>
    <property type="match status" value="1"/>
</dbReference>
<dbReference type="Pfam" id="PF03466">
    <property type="entry name" value="LysR_substrate"/>
    <property type="match status" value="1"/>
</dbReference>
<keyword evidence="7" id="KW-1185">Reference proteome</keyword>
<feature type="domain" description="HTH lysR-type" evidence="5">
    <location>
        <begin position="1"/>
        <end position="58"/>
    </location>
</feature>
<keyword evidence="4" id="KW-0804">Transcription</keyword>
<reference evidence="6 7" key="1">
    <citation type="submission" date="2019-12" db="EMBL/GenBank/DDBJ databases">
        <authorList>
            <person name="Kim Y.S."/>
        </authorList>
    </citation>
    <scope>NUCLEOTIDE SEQUENCE [LARGE SCALE GENOMIC DNA]</scope>
    <source>
        <strain evidence="6 7">MMS17-SY077</strain>
    </source>
</reference>
<dbReference type="AlphaFoldDB" id="A0A6I4NYT3"/>
<dbReference type="PANTHER" id="PTHR30346">
    <property type="entry name" value="TRANSCRIPTIONAL DUAL REGULATOR HCAR-RELATED"/>
    <property type="match status" value="1"/>
</dbReference>
<gene>
    <name evidence="6" type="ORF">GB864_12275</name>
</gene>
<dbReference type="GO" id="GO:0003677">
    <property type="term" value="F:DNA binding"/>
    <property type="evidence" value="ECO:0007669"/>
    <property type="project" value="UniProtKB-KW"/>
</dbReference>
<name>A0A6I4NYT3_9MICO</name>
<dbReference type="InterPro" id="IPR036390">
    <property type="entry name" value="WH_DNA-bd_sf"/>
</dbReference>
<dbReference type="InterPro" id="IPR000847">
    <property type="entry name" value="LysR_HTH_N"/>
</dbReference>
<evidence type="ECO:0000256" key="1">
    <source>
        <dbReference type="ARBA" id="ARBA00009437"/>
    </source>
</evidence>
<dbReference type="Proteomes" id="UP000438182">
    <property type="component" value="Unassembled WGS sequence"/>
</dbReference>
<evidence type="ECO:0000259" key="5">
    <source>
        <dbReference type="PROSITE" id="PS50931"/>
    </source>
</evidence>
<sequence>MDTRLLEYFVAVVEEGGFTRAAERCFVVQSTVSAGIRALESELGATLFERTSRRVAPTPAGAALIESAREALDAVERARGAVTGGVRGRLRVGIFSNLGYLDLPGLFALFRQRYPSVQLNLTTSPGGTSGLVEELRHGRLDLTFLGIRPEEVPEFDVAVLRRSPIVAVLPVAHPLADRDRVALAELADEPFVDSPPGFGQRRVVERLFDAAGLTRRVTTEVAYVDDVPPFVSAGLGVALLPSELLARDADVVAVPLVEPAEWVMSVATRRHPSPAASALRELMAERLASAD</sequence>
<dbReference type="GO" id="GO:0032993">
    <property type="term" value="C:protein-DNA complex"/>
    <property type="evidence" value="ECO:0007669"/>
    <property type="project" value="TreeGrafter"/>
</dbReference>
<evidence type="ECO:0000313" key="6">
    <source>
        <dbReference type="EMBL" id="MWB99321.1"/>
    </source>
</evidence>
<dbReference type="Pfam" id="PF00126">
    <property type="entry name" value="HTH_1"/>
    <property type="match status" value="1"/>
</dbReference>
<evidence type="ECO:0000256" key="3">
    <source>
        <dbReference type="ARBA" id="ARBA00023125"/>
    </source>
</evidence>
<dbReference type="SUPFAM" id="SSF53850">
    <property type="entry name" value="Periplasmic binding protein-like II"/>
    <property type="match status" value="1"/>
</dbReference>
<organism evidence="6 7">
    <name type="scientific">Agromyces seonyuensis</name>
    <dbReference type="NCBI Taxonomy" id="2662446"/>
    <lineage>
        <taxon>Bacteria</taxon>
        <taxon>Bacillati</taxon>
        <taxon>Actinomycetota</taxon>
        <taxon>Actinomycetes</taxon>
        <taxon>Micrococcales</taxon>
        <taxon>Microbacteriaceae</taxon>
        <taxon>Agromyces</taxon>
    </lineage>
</organism>
<dbReference type="PROSITE" id="PS50931">
    <property type="entry name" value="HTH_LYSR"/>
    <property type="match status" value="1"/>
</dbReference>
<dbReference type="EMBL" id="WSTA01000055">
    <property type="protein sequence ID" value="MWB99321.1"/>
    <property type="molecule type" value="Genomic_DNA"/>
</dbReference>
<protein>
    <submittedName>
        <fullName evidence="6">LysR family transcriptional regulator</fullName>
    </submittedName>
</protein>
<evidence type="ECO:0000256" key="4">
    <source>
        <dbReference type="ARBA" id="ARBA00023163"/>
    </source>
</evidence>
<proteinExistence type="inferred from homology"/>
<dbReference type="SUPFAM" id="SSF46785">
    <property type="entry name" value="Winged helix' DNA-binding domain"/>
    <property type="match status" value="1"/>
</dbReference>
<dbReference type="RefSeq" id="WP_160425462.1">
    <property type="nucleotide sequence ID" value="NZ_WSTA01000055.1"/>
</dbReference>
<dbReference type="Gene3D" id="3.40.190.290">
    <property type="match status" value="1"/>
</dbReference>
<comment type="similarity">
    <text evidence="1">Belongs to the LysR transcriptional regulatory family.</text>
</comment>
<keyword evidence="3" id="KW-0238">DNA-binding</keyword>
<dbReference type="FunFam" id="1.10.10.10:FF:000001">
    <property type="entry name" value="LysR family transcriptional regulator"/>
    <property type="match status" value="1"/>
</dbReference>
<dbReference type="GO" id="GO:0003700">
    <property type="term" value="F:DNA-binding transcription factor activity"/>
    <property type="evidence" value="ECO:0007669"/>
    <property type="project" value="InterPro"/>
</dbReference>
<evidence type="ECO:0000256" key="2">
    <source>
        <dbReference type="ARBA" id="ARBA00023015"/>
    </source>
</evidence>
<comment type="caution">
    <text evidence="6">The sequence shown here is derived from an EMBL/GenBank/DDBJ whole genome shotgun (WGS) entry which is preliminary data.</text>
</comment>
<dbReference type="InterPro" id="IPR005119">
    <property type="entry name" value="LysR_subst-bd"/>
</dbReference>
<keyword evidence="2" id="KW-0805">Transcription regulation</keyword>
<dbReference type="PRINTS" id="PR00039">
    <property type="entry name" value="HTHLYSR"/>
</dbReference>